<evidence type="ECO:0000313" key="18">
    <source>
        <dbReference type="Proteomes" id="UP000007110"/>
    </source>
</evidence>
<feature type="disulfide bond" evidence="12">
    <location>
        <begin position="187"/>
        <end position="204"/>
    </location>
</feature>
<keyword evidence="8" id="KW-1133">Transmembrane helix</keyword>
<dbReference type="InterPro" id="IPR000742">
    <property type="entry name" value="EGF"/>
</dbReference>
<dbReference type="PROSITE" id="PS51019">
    <property type="entry name" value="REELIN"/>
    <property type="match status" value="1"/>
</dbReference>
<dbReference type="Proteomes" id="UP000007110">
    <property type="component" value="Unassembled WGS sequence"/>
</dbReference>
<keyword evidence="6" id="KW-0677">Repeat</keyword>
<feature type="disulfide bond" evidence="12">
    <location>
        <begin position="285"/>
        <end position="294"/>
    </location>
</feature>
<evidence type="ECO:0000313" key="17">
    <source>
        <dbReference type="EnsemblMetazoa" id="XP_030846845"/>
    </source>
</evidence>
<dbReference type="InterPro" id="IPR007110">
    <property type="entry name" value="Ig-like_dom"/>
</dbReference>
<dbReference type="Pfam" id="PF00008">
    <property type="entry name" value="EGF"/>
    <property type="match status" value="3"/>
</dbReference>
<dbReference type="PROSITE" id="PS01186">
    <property type="entry name" value="EGF_2"/>
    <property type="match status" value="3"/>
</dbReference>
<evidence type="ECO:0000256" key="4">
    <source>
        <dbReference type="ARBA" id="ARBA00022692"/>
    </source>
</evidence>
<dbReference type="GO" id="GO:0007157">
    <property type="term" value="P:heterophilic cell-cell adhesion via plasma membrane cell adhesion molecules"/>
    <property type="evidence" value="ECO:0000318"/>
    <property type="project" value="GO_Central"/>
</dbReference>
<keyword evidence="18" id="KW-1185">Reference proteome</keyword>
<evidence type="ECO:0000256" key="1">
    <source>
        <dbReference type="ARBA" id="ARBA00004251"/>
    </source>
</evidence>
<evidence type="ECO:0000256" key="2">
    <source>
        <dbReference type="ARBA" id="ARBA00022475"/>
    </source>
</evidence>
<evidence type="ECO:0000256" key="5">
    <source>
        <dbReference type="ARBA" id="ARBA00022729"/>
    </source>
</evidence>
<dbReference type="PANTHER" id="PTHR24049">
    <property type="entry name" value="CRUMBS FAMILY MEMBER"/>
    <property type="match status" value="1"/>
</dbReference>
<dbReference type="InterPro" id="IPR001881">
    <property type="entry name" value="EGF-like_Ca-bd_dom"/>
</dbReference>
<dbReference type="OrthoDB" id="430340at2759"/>
<sequence>MMPMKRTVLKGLLAVLLHLCLLENNLVRARPTGAPVESYPEICNTLTPGHGIPASVSESPYSIIVANETYKPGVDFTVTINTDSGSPGLKGIFLQMHEAVTHEIIGSWSVMDSGNFKTVSCNEQNDSAVTHQNSVVKPSTNTFTWTPPDMGGPDIYVAATFVQTHQTFWVNVTSLIIPDDPCSGNACMNGATCVPDADGGNYTCTCSDGFAGPMCNLDDPCIDNMCMNGTTCVPDADGGNYTCTCPEGFTGPMCNLEVDPCLSNECSNNATCVPGTGEIMYTCTCAEGFTGALCDVEEGGDAVTTPAATTAQGSILTYNFQLAVSALWLVVIINKVILA</sequence>
<dbReference type="SUPFAM" id="SSF57196">
    <property type="entry name" value="EGF/Laminin"/>
    <property type="match status" value="3"/>
</dbReference>
<dbReference type="Gene3D" id="2.10.25.10">
    <property type="entry name" value="Laminin"/>
    <property type="match status" value="3"/>
</dbReference>
<evidence type="ECO:0000256" key="13">
    <source>
        <dbReference type="SAM" id="SignalP"/>
    </source>
</evidence>
<feature type="disulfide bond" evidence="12">
    <location>
        <begin position="226"/>
        <end position="243"/>
    </location>
</feature>
<dbReference type="InterPro" id="IPR003645">
    <property type="entry name" value="Fol_N"/>
</dbReference>
<dbReference type="SMART" id="SM00274">
    <property type="entry name" value="FOLN"/>
    <property type="match status" value="2"/>
</dbReference>
<feature type="disulfide bond" evidence="12">
    <location>
        <begin position="245"/>
        <end position="254"/>
    </location>
</feature>
<proteinExistence type="predicted"/>
<keyword evidence="11" id="KW-0325">Glycoprotein</keyword>
<dbReference type="AlphaFoldDB" id="A0A7M7PBU8"/>
<keyword evidence="5 13" id="KW-0732">Signal</keyword>
<accession>A0A7M7PBU8</accession>
<keyword evidence="9" id="KW-0472">Membrane</keyword>
<keyword evidence="2" id="KW-1003">Cell membrane</keyword>
<dbReference type="InParanoid" id="A0A7M7PBU8"/>
<protein>
    <submittedName>
        <fullName evidence="17">Uncharacterized protein</fullName>
    </submittedName>
</protein>
<feature type="domain" description="EGF-like" evidence="14">
    <location>
        <begin position="217"/>
        <end position="255"/>
    </location>
</feature>
<dbReference type="RefSeq" id="XP_030846845.1">
    <property type="nucleotide sequence ID" value="XM_030990985.1"/>
</dbReference>
<dbReference type="KEGG" id="spu:105441103"/>
<dbReference type="InterPro" id="IPR042307">
    <property type="entry name" value="Reeler_sf"/>
</dbReference>
<evidence type="ECO:0000256" key="8">
    <source>
        <dbReference type="ARBA" id="ARBA00022989"/>
    </source>
</evidence>
<feature type="disulfide bond" evidence="12">
    <location>
        <begin position="266"/>
        <end position="283"/>
    </location>
</feature>
<dbReference type="SMART" id="SM00179">
    <property type="entry name" value="EGF_CA"/>
    <property type="match status" value="3"/>
</dbReference>
<feature type="signal peptide" evidence="13">
    <location>
        <begin position="1"/>
        <end position="29"/>
    </location>
</feature>
<keyword evidence="10 12" id="KW-1015">Disulfide bond</keyword>
<dbReference type="FunFam" id="2.10.25.10:FF:000947">
    <property type="entry name" value="Fat-like cadherin-related tumor suppressor homolog"/>
    <property type="match status" value="2"/>
</dbReference>
<evidence type="ECO:0000256" key="12">
    <source>
        <dbReference type="PROSITE-ProRule" id="PRU00076"/>
    </source>
</evidence>
<dbReference type="FunFam" id="2.60.40.4060:FF:000003">
    <property type="entry name" value="Ferric chelate reductase 1"/>
    <property type="match status" value="1"/>
</dbReference>
<organism evidence="17 18">
    <name type="scientific">Strongylocentrotus purpuratus</name>
    <name type="common">Purple sea urchin</name>
    <dbReference type="NCBI Taxonomy" id="7668"/>
    <lineage>
        <taxon>Eukaryota</taxon>
        <taxon>Metazoa</taxon>
        <taxon>Echinodermata</taxon>
        <taxon>Eleutherozoa</taxon>
        <taxon>Echinozoa</taxon>
        <taxon>Echinoidea</taxon>
        <taxon>Euechinoidea</taxon>
        <taxon>Echinacea</taxon>
        <taxon>Camarodonta</taxon>
        <taxon>Echinidea</taxon>
        <taxon>Strongylocentrotidae</taxon>
        <taxon>Strongylocentrotus</taxon>
    </lineage>
</organism>
<dbReference type="PROSITE" id="PS50026">
    <property type="entry name" value="EGF_3"/>
    <property type="match status" value="3"/>
</dbReference>
<evidence type="ECO:0000259" key="16">
    <source>
        <dbReference type="PROSITE" id="PS51019"/>
    </source>
</evidence>
<feature type="domain" description="EGF-like" evidence="14">
    <location>
        <begin position="178"/>
        <end position="216"/>
    </location>
</feature>
<dbReference type="GO" id="GO:0007154">
    <property type="term" value="P:cell communication"/>
    <property type="evidence" value="ECO:0007669"/>
    <property type="project" value="UniProtKB-ARBA"/>
</dbReference>
<evidence type="ECO:0000256" key="10">
    <source>
        <dbReference type="ARBA" id="ARBA00023157"/>
    </source>
</evidence>
<keyword evidence="7" id="KW-0106">Calcium</keyword>
<dbReference type="GO" id="GO:0005509">
    <property type="term" value="F:calcium ion binding"/>
    <property type="evidence" value="ECO:0007669"/>
    <property type="project" value="InterPro"/>
</dbReference>
<dbReference type="Pfam" id="PF02014">
    <property type="entry name" value="Reeler"/>
    <property type="match status" value="1"/>
</dbReference>
<evidence type="ECO:0000256" key="11">
    <source>
        <dbReference type="ARBA" id="ARBA00023180"/>
    </source>
</evidence>
<dbReference type="EnsemblMetazoa" id="XM_030990985">
    <property type="protein sequence ID" value="XP_030846845"/>
    <property type="gene ID" value="LOC105441103"/>
</dbReference>
<dbReference type="PROSITE" id="PS50835">
    <property type="entry name" value="IG_LIKE"/>
    <property type="match status" value="1"/>
</dbReference>
<feature type="domain" description="Reelin" evidence="16">
    <location>
        <begin position="25"/>
        <end position="195"/>
    </location>
</feature>
<evidence type="ECO:0000256" key="9">
    <source>
        <dbReference type="ARBA" id="ARBA00023136"/>
    </source>
</evidence>
<comment type="subcellular location">
    <subcellularLocation>
        <location evidence="1">Cell membrane</location>
        <topology evidence="1">Single-pass type I membrane protein</topology>
    </subcellularLocation>
</comment>
<dbReference type="InterPro" id="IPR051022">
    <property type="entry name" value="Notch_Cell-Fate_Det"/>
</dbReference>
<dbReference type="FunFam" id="2.10.25.10:FF:000391">
    <property type="entry name" value="Weary, isoform C"/>
    <property type="match status" value="1"/>
</dbReference>
<dbReference type="PANTHER" id="PTHR24049:SF22">
    <property type="entry name" value="DROSOPHILA CRUMBS HOMOLOG"/>
    <property type="match status" value="1"/>
</dbReference>
<dbReference type="PROSITE" id="PS00022">
    <property type="entry name" value="EGF_1"/>
    <property type="match status" value="3"/>
</dbReference>
<evidence type="ECO:0000256" key="6">
    <source>
        <dbReference type="ARBA" id="ARBA00022737"/>
    </source>
</evidence>
<dbReference type="GO" id="GO:0005886">
    <property type="term" value="C:plasma membrane"/>
    <property type="evidence" value="ECO:0000318"/>
    <property type="project" value="GO_Central"/>
</dbReference>
<name>A0A7M7PBU8_STRPU</name>
<reference evidence="18" key="1">
    <citation type="submission" date="2015-02" db="EMBL/GenBank/DDBJ databases">
        <title>Genome sequencing for Strongylocentrotus purpuratus.</title>
        <authorList>
            <person name="Murali S."/>
            <person name="Liu Y."/>
            <person name="Vee V."/>
            <person name="English A."/>
            <person name="Wang M."/>
            <person name="Skinner E."/>
            <person name="Han Y."/>
            <person name="Muzny D.M."/>
            <person name="Worley K.C."/>
            <person name="Gibbs R.A."/>
        </authorList>
    </citation>
    <scope>NUCLEOTIDE SEQUENCE</scope>
</reference>
<keyword evidence="4" id="KW-0812">Transmembrane</keyword>
<evidence type="ECO:0000259" key="15">
    <source>
        <dbReference type="PROSITE" id="PS50835"/>
    </source>
</evidence>
<evidence type="ECO:0000259" key="14">
    <source>
        <dbReference type="PROSITE" id="PS50026"/>
    </source>
</evidence>
<dbReference type="GeneID" id="105441103"/>
<dbReference type="SMART" id="SM00181">
    <property type="entry name" value="EGF"/>
    <property type="match status" value="3"/>
</dbReference>
<comment type="caution">
    <text evidence="12">Lacks conserved residue(s) required for the propagation of feature annotation.</text>
</comment>
<dbReference type="Gene3D" id="2.60.40.4060">
    <property type="entry name" value="Reeler domain"/>
    <property type="match status" value="1"/>
</dbReference>
<dbReference type="CDD" id="cd08544">
    <property type="entry name" value="Reeler"/>
    <property type="match status" value="1"/>
</dbReference>
<dbReference type="GO" id="GO:0045197">
    <property type="term" value="P:establishment or maintenance of epithelial cell apical/basal polarity"/>
    <property type="evidence" value="ECO:0000318"/>
    <property type="project" value="GO_Central"/>
</dbReference>
<feature type="chain" id="PRO_5029587185" evidence="13">
    <location>
        <begin position="30"/>
        <end position="339"/>
    </location>
</feature>
<feature type="disulfide bond" evidence="12">
    <location>
        <begin position="206"/>
        <end position="215"/>
    </location>
</feature>
<feature type="domain" description="EGF-like" evidence="14">
    <location>
        <begin position="257"/>
        <end position="295"/>
    </location>
</feature>
<dbReference type="GO" id="GO:0023052">
    <property type="term" value="P:signaling"/>
    <property type="evidence" value="ECO:0007669"/>
    <property type="project" value="UniProtKB-ARBA"/>
</dbReference>
<feature type="domain" description="Ig-like" evidence="15">
    <location>
        <begin position="87"/>
        <end position="209"/>
    </location>
</feature>
<evidence type="ECO:0000256" key="7">
    <source>
        <dbReference type="ARBA" id="ARBA00022837"/>
    </source>
</evidence>
<dbReference type="CDD" id="cd00054">
    <property type="entry name" value="EGF_CA"/>
    <property type="match status" value="3"/>
</dbReference>
<reference evidence="17" key="2">
    <citation type="submission" date="2021-01" db="UniProtKB">
        <authorList>
            <consortium name="EnsemblMetazoa"/>
        </authorList>
    </citation>
    <scope>IDENTIFICATION</scope>
</reference>
<keyword evidence="3 12" id="KW-0245">EGF-like domain</keyword>
<dbReference type="InterPro" id="IPR002861">
    <property type="entry name" value="Reeler_dom"/>
</dbReference>
<dbReference type="GO" id="GO:0032991">
    <property type="term" value="C:protein-containing complex"/>
    <property type="evidence" value="ECO:0000318"/>
    <property type="project" value="GO_Central"/>
</dbReference>
<evidence type="ECO:0000256" key="3">
    <source>
        <dbReference type="ARBA" id="ARBA00022536"/>
    </source>
</evidence>